<keyword evidence="2" id="KW-1185">Reference proteome</keyword>
<dbReference type="Proteomes" id="UP000596248">
    <property type="component" value="Chromosome"/>
</dbReference>
<protein>
    <submittedName>
        <fullName evidence="1">Uncharacterized protein</fullName>
    </submittedName>
</protein>
<name>A0ABX7FMZ7_BRECH</name>
<evidence type="ECO:0000313" key="2">
    <source>
        <dbReference type="Proteomes" id="UP000596248"/>
    </source>
</evidence>
<dbReference type="EMBL" id="CP069127">
    <property type="protein sequence ID" value="QRG66340.1"/>
    <property type="molecule type" value="Genomic_DNA"/>
</dbReference>
<organism evidence="1 2">
    <name type="scientific">Brevibacillus choshinensis</name>
    <dbReference type="NCBI Taxonomy" id="54911"/>
    <lineage>
        <taxon>Bacteria</taxon>
        <taxon>Bacillati</taxon>
        <taxon>Bacillota</taxon>
        <taxon>Bacilli</taxon>
        <taxon>Bacillales</taxon>
        <taxon>Paenibacillaceae</taxon>
        <taxon>Brevibacillus</taxon>
    </lineage>
</organism>
<dbReference type="RefSeq" id="WP_203353406.1">
    <property type="nucleotide sequence ID" value="NZ_CP069127.1"/>
</dbReference>
<proteinExistence type="predicted"/>
<gene>
    <name evidence="1" type="ORF">JNE38_22785</name>
</gene>
<reference evidence="1 2" key="1">
    <citation type="submission" date="2021-01" db="EMBL/GenBank/DDBJ databases">
        <title>Identification of strong promoters based on the transcriptome of Brevibacillus choshinensis.</title>
        <authorList>
            <person name="Yao D."/>
            <person name="Zhang K."/>
            <person name="Wu J."/>
        </authorList>
    </citation>
    <scope>NUCLEOTIDE SEQUENCE [LARGE SCALE GENOMIC DNA]</scope>
    <source>
        <strain evidence="1 2">HPD31-SP3</strain>
    </source>
</reference>
<evidence type="ECO:0000313" key="1">
    <source>
        <dbReference type="EMBL" id="QRG66340.1"/>
    </source>
</evidence>
<sequence length="67" mass="7670">MESNIYAKLQSPMLLLTGTYPIQAVNRNRISRNDNHSENTIFSVDSIPIHLLTISIHFTIRGIFNNQ</sequence>
<accession>A0ABX7FMZ7</accession>